<comment type="subcellular location">
    <subcellularLocation>
        <location evidence="1">Cell membrane</location>
    </subcellularLocation>
</comment>
<dbReference type="NCBIfam" id="TIGR04283">
    <property type="entry name" value="glyco_like_mftF"/>
    <property type="match status" value="1"/>
</dbReference>
<dbReference type="SUPFAM" id="SSF53448">
    <property type="entry name" value="Nucleotide-diphospho-sugar transferases"/>
    <property type="match status" value="1"/>
</dbReference>
<dbReference type="RefSeq" id="WP_168552904.1">
    <property type="nucleotide sequence ID" value="NZ_JAAWWL010000002.1"/>
</dbReference>
<evidence type="ECO:0000313" key="7">
    <source>
        <dbReference type="EMBL" id="NKI32723.1"/>
    </source>
</evidence>
<evidence type="ECO:0000256" key="4">
    <source>
        <dbReference type="ARBA" id="ARBA00022679"/>
    </source>
</evidence>
<dbReference type="InterPro" id="IPR001173">
    <property type="entry name" value="Glyco_trans_2-like"/>
</dbReference>
<evidence type="ECO:0000256" key="3">
    <source>
        <dbReference type="ARBA" id="ARBA00022676"/>
    </source>
</evidence>
<evidence type="ECO:0000256" key="1">
    <source>
        <dbReference type="ARBA" id="ARBA00004236"/>
    </source>
</evidence>
<keyword evidence="8" id="KW-1185">Reference proteome</keyword>
<dbReference type="Gene3D" id="3.90.550.10">
    <property type="entry name" value="Spore Coat Polysaccharide Biosynthesis Protein SpsA, Chain A"/>
    <property type="match status" value="1"/>
</dbReference>
<reference evidence="7 8" key="1">
    <citation type="submission" date="2020-04" db="EMBL/GenBank/DDBJ databases">
        <authorList>
            <person name="Yoon J."/>
        </authorList>
    </citation>
    <scope>NUCLEOTIDE SEQUENCE [LARGE SCALE GENOMIC DNA]</scope>
    <source>
        <strain evidence="7 8">DJ-13</strain>
    </source>
</reference>
<dbReference type="InterPro" id="IPR029044">
    <property type="entry name" value="Nucleotide-diphossugar_trans"/>
</dbReference>
<sequence>MISVIIPAYNEAQNLKNLLPLLEQISENHEVEIIVSCGDCNVDYEGSFKHLKKVKFVSNKRRGRAVQMNDGVSIAQGKILVFLHADVIPPKDFFAEIRNALCNKNQAGFFSYRFDKTDFILKVNALFTRRKGLFTGGGDQCLFIKKAVFERLGGFDENQVLMEDFEFFRRMKKANIPYCIIKNDLVVSARKYERNSYLKINLSNLLLVLLFKLGLEPKKLKYLHDRLLNTNYS</sequence>
<keyword evidence="3" id="KW-0328">Glycosyltransferase</keyword>
<keyword evidence="5" id="KW-0472">Membrane</keyword>
<name>A0ABX1GS03_9FLAO</name>
<dbReference type="Pfam" id="PF00535">
    <property type="entry name" value="Glycos_transf_2"/>
    <property type="match status" value="1"/>
</dbReference>
<keyword evidence="2" id="KW-1003">Cell membrane</keyword>
<proteinExistence type="predicted"/>
<dbReference type="PANTHER" id="PTHR43646">
    <property type="entry name" value="GLYCOSYLTRANSFERASE"/>
    <property type="match status" value="1"/>
</dbReference>
<accession>A0ABX1GS03</accession>
<dbReference type="Proteomes" id="UP000718451">
    <property type="component" value="Unassembled WGS sequence"/>
</dbReference>
<protein>
    <submittedName>
        <fullName evidence="7">Glycosyltransferase family 2 protein</fullName>
    </submittedName>
</protein>
<organism evidence="7 8">
    <name type="scientific">Croceivirga thetidis</name>
    <dbReference type="NCBI Taxonomy" id="2721623"/>
    <lineage>
        <taxon>Bacteria</taxon>
        <taxon>Pseudomonadati</taxon>
        <taxon>Bacteroidota</taxon>
        <taxon>Flavobacteriia</taxon>
        <taxon>Flavobacteriales</taxon>
        <taxon>Flavobacteriaceae</taxon>
        <taxon>Croceivirga</taxon>
    </lineage>
</organism>
<dbReference type="InterPro" id="IPR026461">
    <property type="entry name" value="Trfase_2_rSAM/seldom_assoc"/>
</dbReference>
<keyword evidence="4" id="KW-0808">Transferase</keyword>
<evidence type="ECO:0000256" key="2">
    <source>
        <dbReference type="ARBA" id="ARBA00022475"/>
    </source>
</evidence>
<evidence type="ECO:0000313" key="8">
    <source>
        <dbReference type="Proteomes" id="UP000718451"/>
    </source>
</evidence>
<gene>
    <name evidence="7" type="ORF">HCU67_12270</name>
</gene>
<evidence type="ECO:0000256" key="5">
    <source>
        <dbReference type="ARBA" id="ARBA00023136"/>
    </source>
</evidence>
<dbReference type="PANTHER" id="PTHR43646:SF2">
    <property type="entry name" value="GLYCOSYLTRANSFERASE 2-LIKE DOMAIN-CONTAINING PROTEIN"/>
    <property type="match status" value="1"/>
</dbReference>
<comment type="caution">
    <text evidence="7">The sequence shown here is derived from an EMBL/GenBank/DDBJ whole genome shotgun (WGS) entry which is preliminary data.</text>
</comment>
<evidence type="ECO:0000259" key="6">
    <source>
        <dbReference type="Pfam" id="PF00535"/>
    </source>
</evidence>
<dbReference type="EMBL" id="JAAWWL010000002">
    <property type="protein sequence ID" value="NKI32723.1"/>
    <property type="molecule type" value="Genomic_DNA"/>
</dbReference>
<feature type="domain" description="Glycosyltransferase 2-like" evidence="6">
    <location>
        <begin position="3"/>
        <end position="121"/>
    </location>
</feature>